<dbReference type="PROSITE" id="PS50928">
    <property type="entry name" value="ABC_TM1"/>
    <property type="match status" value="1"/>
</dbReference>
<evidence type="ECO:0000256" key="6">
    <source>
        <dbReference type="ARBA" id="ARBA00022989"/>
    </source>
</evidence>
<organism evidence="10 11">
    <name type="scientific">Allopusillimonas soli</name>
    <dbReference type="NCBI Taxonomy" id="659016"/>
    <lineage>
        <taxon>Bacteria</taxon>
        <taxon>Pseudomonadati</taxon>
        <taxon>Pseudomonadota</taxon>
        <taxon>Betaproteobacteria</taxon>
        <taxon>Burkholderiales</taxon>
        <taxon>Alcaligenaceae</taxon>
        <taxon>Allopusillimonas</taxon>
    </lineage>
</organism>
<dbReference type="RefSeq" id="WP_041682645.1">
    <property type="nucleotide sequence ID" value="NZ_JACCEW010000001.1"/>
</dbReference>
<dbReference type="GO" id="GO:0043190">
    <property type="term" value="C:ATP-binding cassette (ABC) transporter complex"/>
    <property type="evidence" value="ECO:0007669"/>
    <property type="project" value="InterPro"/>
</dbReference>
<comment type="caution">
    <text evidence="10">The sequence shown here is derived from an EMBL/GenBank/DDBJ whole genome shotgun (WGS) entry which is preliminary data.</text>
</comment>
<dbReference type="CDD" id="cd06261">
    <property type="entry name" value="TM_PBP2"/>
    <property type="match status" value="1"/>
</dbReference>
<evidence type="ECO:0000256" key="1">
    <source>
        <dbReference type="ARBA" id="ARBA00004429"/>
    </source>
</evidence>
<evidence type="ECO:0000313" key="11">
    <source>
        <dbReference type="Proteomes" id="UP000580517"/>
    </source>
</evidence>
<dbReference type="GO" id="GO:0022857">
    <property type="term" value="F:transmembrane transporter activity"/>
    <property type="evidence" value="ECO:0007669"/>
    <property type="project" value="InterPro"/>
</dbReference>
<dbReference type="AlphaFoldDB" id="A0A853F8S2"/>
<dbReference type="InterPro" id="IPR000515">
    <property type="entry name" value="MetI-like"/>
</dbReference>
<evidence type="ECO:0000256" key="2">
    <source>
        <dbReference type="ARBA" id="ARBA00010072"/>
    </source>
</evidence>
<evidence type="ECO:0000313" key="10">
    <source>
        <dbReference type="EMBL" id="NYT36349.1"/>
    </source>
</evidence>
<keyword evidence="4" id="KW-1003">Cell membrane</keyword>
<evidence type="ECO:0000256" key="4">
    <source>
        <dbReference type="ARBA" id="ARBA00022475"/>
    </source>
</evidence>
<evidence type="ECO:0000256" key="8">
    <source>
        <dbReference type="RuleBase" id="RU363032"/>
    </source>
</evidence>
<name>A0A853F8S2_9BURK</name>
<dbReference type="PANTHER" id="PTHR30614">
    <property type="entry name" value="MEMBRANE COMPONENT OF AMINO ACID ABC TRANSPORTER"/>
    <property type="match status" value="1"/>
</dbReference>
<dbReference type="Gene3D" id="1.10.3720.10">
    <property type="entry name" value="MetI-like"/>
    <property type="match status" value="1"/>
</dbReference>
<dbReference type="InterPro" id="IPR010065">
    <property type="entry name" value="AA_ABC_transptr_permease_3TM"/>
</dbReference>
<proteinExistence type="inferred from homology"/>
<dbReference type="PANTHER" id="PTHR30614:SF42">
    <property type="entry name" value="GLUTAMATE_ASPARTATE IMPORT PERMEASE PROTEIN GLTJ"/>
    <property type="match status" value="1"/>
</dbReference>
<dbReference type="OrthoDB" id="6534575at2"/>
<feature type="transmembrane region" description="Helical" evidence="8">
    <location>
        <begin position="33"/>
        <end position="53"/>
    </location>
</feature>
<dbReference type="SUPFAM" id="SSF161098">
    <property type="entry name" value="MetI-like"/>
    <property type="match status" value="1"/>
</dbReference>
<dbReference type="EMBL" id="JACCEW010000001">
    <property type="protein sequence ID" value="NYT36349.1"/>
    <property type="molecule type" value="Genomic_DNA"/>
</dbReference>
<feature type="transmembrane region" description="Helical" evidence="8">
    <location>
        <begin position="208"/>
        <end position="229"/>
    </location>
</feature>
<keyword evidence="6 8" id="KW-1133">Transmembrane helix</keyword>
<keyword evidence="3 8" id="KW-0813">Transport</keyword>
<evidence type="ECO:0000256" key="3">
    <source>
        <dbReference type="ARBA" id="ARBA00022448"/>
    </source>
</evidence>
<sequence length="244" mass="27280">MQYSWDFLIYFKPSLTGEGYYWELILQGLSRTVFLSLLSWVLALSLGTALGIARTLPVRWLSLPAAVFVHCFRNTPLLVQVFLWFYVVPELLPSEWGTAIKRMDPTLGQFLTVLIALSLYTAAKAAEVIRSGIQAVSIGQKQAASALGLTEPGSYRHVILPQAFRIIMPPLTSDFLNVFKNSSVALTIGFMELTGQTRQIGDFSSQPFEAYIAATVIYTLVTLSVIWFMRRIEKATRIPGYWGA</sequence>
<dbReference type="GO" id="GO:0006865">
    <property type="term" value="P:amino acid transport"/>
    <property type="evidence" value="ECO:0007669"/>
    <property type="project" value="TreeGrafter"/>
</dbReference>
<keyword evidence="5 8" id="KW-0812">Transmembrane</keyword>
<comment type="similarity">
    <text evidence="2">Belongs to the binding-protein-dependent transport system permease family. HisMQ subfamily.</text>
</comment>
<evidence type="ECO:0000259" key="9">
    <source>
        <dbReference type="PROSITE" id="PS50928"/>
    </source>
</evidence>
<reference evidence="10 11" key="1">
    <citation type="submission" date="2020-07" db="EMBL/GenBank/DDBJ databases">
        <title>Taxonomic revisions and descriptions of new bacterial species based on genomic comparisons in the high-G+C-content subgroup of the family Alcaligenaceae.</title>
        <authorList>
            <person name="Szabo A."/>
            <person name="Felfoldi T."/>
        </authorList>
    </citation>
    <scope>NUCLEOTIDE SEQUENCE [LARGE SCALE GENOMIC DNA]</scope>
    <source>
        <strain evidence="10 11">DSM 25264</strain>
    </source>
</reference>
<dbReference type="InterPro" id="IPR043429">
    <property type="entry name" value="ArtM/GltK/GlnP/TcyL/YhdX-like"/>
</dbReference>
<evidence type="ECO:0000256" key="7">
    <source>
        <dbReference type="ARBA" id="ARBA00023136"/>
    </source>
</evidence>
<dbReference type="NCBIfam" id="TIGR01726">
    <property type="entry name" value="HEQRo_perm_3TM"/>
    <property type="match status" value="1"/>
</dbReference>
<feature type="transmembrane region" description="Helical" evidence="8">
    <location>
        <begin position="65"/>
        <end position="87"/>
    </location>
</feature>
<feature type="domain" description="ABC transmembrane type-1" evidence="9">
    <location>
        <begin position="29"/>
        <end position="229"/>
    </location>
</feature>
<dbReference type="InterPro" id="IPR035906">
    <property type="entry name" value="MetI-like_sf"/>
</dbReference>
<comment type="subcellular location">
    <subcellularLocation>
        <location evidence="1">Cell inner membrane</location>
        <topology evidence="1">Multi-pass membrane protein</topology>
    </subcellularLocation>
    <subcellularLocation>
        <location evidence="8">Cell membrane</location>
        <topology evidence="8">Multi-pass membrane protein</topology>
    </subcellularLocation>
</comment>
<protein>
    <submittedName>
        <fullName evidence="10">Amino acid ABC transporter permease</fullName>
    </submittedName>
</protein>
<dbReference type="Pfam" id="PF00528">
    <property type="entry name" value="BPD_transp_1"/>
    <property type="match status" value="1"/>
</dbReference>
<keyword evidence="11" id="KW-1185">Reference proteome</keyword>
<evidence type="ECO:0000256" key="5">
    <source>
        <dbReference type="ARBA" id="ARBA00022692"/>
    </source>
</evidence>
<accession>A0A853F8S2</accession>
<dbReference type="Proteomes" id="UP000580517">
    <property type="component" value="Unassembled WGS sequence"/>
</dbReference>
<gene>
    <name evidence="10" type="ORF">H0A68_05655</name>
</gene>
<keyword evidence="7 8" id="KW-0472">Membrane</keyword>